<reference evidence="1" key="1">
    <citation type="submission" date="2023-01" db="EMBL/GenBank/DDBJ databases">
        <authorList>
            <person name="Van Ghelder C."/>
            <person name="Rancurel C."/>
        </authorList>
    </citation>
    <scope>NUCLEOTIDE SEQUENCE</scope>
    <source>
        <strain evidence="1">CNCM I-4278</strain>
    </source>
</reference>
<name>A0A9W4ULS4_9PLEO</name>
<dbReference type="AlphaFoldDB" id="A0A9W4ULS4"/>
<dbReference type="Proteomes" id="UP001152607">
    <property type="component" value="Unassembled WGS sequence"/>
</dbReference>
<sequence length="68" mass="7702">MRGGTYHTSTNSCPWQPGLSSFAYAPWPRQRDLTRCAGRLVMERLERLFQIQIAFADKCHAMEGVSAV</sequence>
<gene>
    <name evidence="1" type="ORF">PDIGIT_LOCUS11453</name>
</gene>
<proteinExistence type="predicted"/>
<dbReference type="EMBL" id="CAOQHR010000008">
    <property type="protein sequence ID" value="CAI6338325.1"/>
    <property type="molecule type" value="Genomic_DNA"/>
</dbReference>
<comment type="caution">
    <text evidence="1">The sequence shown here is derived from an EMBL/GenBank/DDBJ whole genome shotgun (WGS) entry which is preliminary data.</text>
</comment>
<keyword evidence="2" id="KW-1185">Reference proteome</keyword>
<evidence type="ECO:0000313" key="1">
    <source>
        <dbReference type="EMBL" id="CAI6338325.1"/>
    </source>
</evidence>
<evidence type="ECO:0000313" key="2">
    <source>
        <dbReference type="Proteomes" id="UP001152607"/>
    </source>
</evidence>
<organism evidence="1 2">
    <name type="scientific">Periconia digitata</name>
    <dbReference type="NCBI Taxonomy" id="1303443"/>
    <lineage>
        <taxon>Eukaryota</taxon>
        <taxon>Fungi</taxon>
        <taxon>Dikarya</taxon>
        <taxon>Ascomycota</taxon>
        <taxon>Pezizomycotina</taxon>
        <taxon>Dothideomycetes</taxon>
        <taxon>Pleosporomycetidae</taxon>
        <taxon>Pleosporales</taxon>
        <taxon>Massarineae</taxon>
        <taxon>Periconiaceae</taxon>
        <taxon>Periconia</taxon>
    </lineage>
</organism>
<accession>A0A9W4ULS4</accession>
<protein>
    <submittedName>
        <fullName evidence="1">Uncharacterized protein</fullName>
    </submittedName>
</protein>